<organism evidence="1">
    <name type="scientific">Arundo donax</name>
    <name type="common">Giant reed</name>
    <name type="synonym">Donax arundinaceus</name>
    <dbReference type="NCBI Taxonomy" id="35708"/>
    <lineage>
        <taxon>Eukaryota</taxon>
        <taxon>Viridiplantae</taxon>
        <taxon>Streptophyta</taxon>
        <taxon>Embryophyta</taxon>
        <taxon>Tracheophyta</taxon>
        <taxon>Spermatophyta</taxon>
        <taxon>Magnoliopsida</taxon>
        <taxon>Liliopsida</taxon>
        <taxon>Poales</taxon>
        <taxon>Poaceae</taxon>
        <taxon>PACMAD clade</taxon>
        <taxon>Arundinoideae</taxon>
        <taxon>Arundineae</taxon>
        <taxon>Arundo</taxon>
    </lineage>
</organism>
<dbReference type="AlphaFoldDB" id="A0A0A9F0L5"/>
<protein>
    <submittedName>
        <fullName evidence="1">Uncharacterized protein</fullName>
    </submittedName>
</protein>
<sequence length="196" mass="19910">MAATAAPFPCSRFLPLSTGGSVPAVLSLLDGDERHLLVGAARAHEQLAEGGAPASAAAVPRLLQARLRVAHRRAEQEDLQRAVHAHGEAHPRRRHQVAGGAAAAAGEDLLQLGAHHHEVVLRGGVVVLLRDGLDGGSRLLDGGGLRRGGVGEGGRDRAVADLRLVGGAIVVVGVGVCISVDVNVAVVFGHGDVGDA</sequence>
<reference evidence="1" key="1">
    <citation type="submission" date="2014-09" db="EMBL/GenBank/DDBJ databases">
        <authorList>
            <person name="Magalhaes I.L.F."/>
            <person name="Oliveira U."/>
            <person name="Santos F.R."/>
            <person name="Vidigal T.H.D.A."/>
            <person name="Brescovit A.D."/>
            <person name="Santos A.J."/>
        </authorList>
    </citation>
    <scope>NUCLEOTIDE SEQUENCE</scope>
    <source>
        <tissue evidence="1">Shoot tissue taken approximately 20 cm above the soil surface</tissue>
    </source>
</reference>
<proteinExistence type="predicted"/>
<accession>A0A0A9F0L5</accession>
<evidence type="ECO:0000313" key="1">
    <source>
        <dbReference type="EMBL" id="JAE03646.1"/>
    </source>
</evidence>
<reference evidence="1" key="2">
    <citation type="journal article" date="2015" name="Data Brief">
        <title>Shoot transcriptome of the giant reed, Arundo donax.</title>
        <authorList>
            <person name="Barrero R.A."/>
            <person name="Guerrero F.D."/>
            <person name="Moolhuijzen P."/>
            <person name="Goolsby J.A."/>
            <person name="Tidwell J."/>
            <person name="Bellgard S.E."/>
            <person name="Bellgard M.I."/>
        </authorList>
    </citation>
    <scope>NUCLEOTIDE SEQUENCE</scope>
    <source>
        <tissue evidence="1">Shoot tissue taken approximately 20 cm above the soil surface</tissue>
    </source>
</reference>
<name>A0A0A9F0L5_ARUDO</name>
<dbReference type="EMBL" id="GBRH01194250">
    <property type="protein sequence ID" value="JAE03646.1"/>
    <property type="molecule type" value="Transcribed_RNA"/>
</dbReference>